<keyword evidence="2" id="KW-1185">Reference proteome</keyword>
<reference evidence="1" key="1">
    <citation type="submission" date="2021-09" db="EMBL/GenBank/DDBJ databases">
        <authorList>
            <consortium name="AG Swart"/>
            <person name="Singh M."/>
            <person name="Singh A."/>
            <person name="Seah K."/>
            <person name="Emmerich C."/>
        </authorList>
    </citation>
    <scope>NUCLEOTIDE SEQUENCE</scope>
    <source>
        <strain evidence="1">ATCC30299</strain>
    </source>
</reference>
<dbReference type="EMBL" id="CAJZBQ010000015">
    <property type="protein sequence ID" value="CAG9316074.1"/>
    <property type="molecule type" value="Genomic_DNA"/>
</dbReference>
<accession>A0AAU9J5X5</accession>
<evidence type="ECO:0000313" key="2">
    <source>
        <dbReference type="Proteomes" id="UP001162131"/>
    </source>
</evidence>
<protein>
    <recommendedName>
        <fullName evidence="3">C2H2-type domain-containing protein</fullName>
    </recommendedName>
</protein>
<evidence type="ECO:0008006" key="3">
    <source>
        <dbReference type="Google" id="ProtNLM"/>
    </source>
</evidence>
<comment type="caution">
    <text evidence="1">The sequence shown here is derived from an EMBL/GenBank/DDBJ whole genome shotgun (WGS) entry which is preliminary data.</text>
</comment>
<dbReference type="AlphaFoldDB" id="A0AAU9J5X5"/>
<organism evidence="1 2">
    <name type="scientific">Blepharisma stoltei</name>
    <dbReference type="NCBI Taxonomy" id="1481888"/>
    <lineage>
        <taxon>Eukaryota</taxon>
        <taxon>Sar</taxon>
        <taxon>Alveolata</taxon>
        <taxon>Ciliophora</taxon>
        <taxon>Postciliodesmatophora</taxon>
        <taxon>Heterotrichea</taxon>
        <taxon>Heterotrichida</taxon>
        <taxon>Blepharismidae</taxon>
        <taxon>Blepharisma</taxon>
    </lineage>
</organism>
<proteinExistence type="predicted"/>
<evidence type="ECO:0000313" key="1">
    <source>
        <dbReference type="EMBL" id="CAG9316074.1"/>
    </source>
</evidence>
<dbReference type="Proteomes" id="UP001162131">
    <property type="component" value="Unassembled WGS sequence"/>
</dbReference>
<name>A0AAU9J5X5_9CILI</name>
<sequence>MNLGAKIGKADREIRQKVQKKMRIFGYHDDAIKIILSMLVYYKNLRPSMAEVCARWKSLDIDNFGIPGFDPYLIKPNKSSSSTPAITISGLKWPTTGTGGPSVTVSYEQPEIISRIEWRTTGTGGPSVPETYEQPTVLYQPIDEIETEGCELCRCNEKFVHSCGLIRDINEFISFINEMVVIKEQYNYVTCEECWRLFSIEIFQCRNNHFDILPENFFV</sequence>
<gene>
    <name evidence="1" type="ORF">BSTOLATCC_MIC15517</name>
</gene>